<dbReference type="EMBL" id="JXNT01000002">
    <property type="protein sequence ID" value="ODM21433.1"/>
    <property type="molecule type" value="Genomic_DNA"/>
</dbReference>
<evidence type="ECO:0000256" key="1">
    <source>
        <dbReference type="SAM" id="MobiDB-lite"/>
    </source>
</evidence>
<evidence type="ECO:0008006" key="4">
    <source>
        <dbReference type="Google" id="ProtNLM"/>
    </source>
</evidence>
<dbReference type="Proteomes" id="UP000094569">
    <property type="component" value="Unassembled WGS sequence"/>
</dbReference>
<proteinExistence type="predicted"/>
<dbReference type="STRING" id="573508.A0A1E3BKB8"/>
<dbReference type="PANTHER" id="PTHR11183">
    <property type="entry name" value="GLYCOGENIN SUBFAMILY MEMBER"/>
    <property type="match status" value="1"/>
</dbReference>
<name>A0A1E3BKB8_ASPCR</name>
<sequence length="311" mass="35346">MPDTTAPTKVWTTLITNNAYLPGLLTLEYSLRKTNSKYPLLVLYTDSFPADGHAALDERQIMKKRVPYLVPSVRKDFTNDPRFYDCWSKLTPFSLLEYERVVQLDSDMVVFQNMDELMDLELDSPALKGSGNRVFAASHACVCNPLKKPHYPKDWISSNCAFTSQHPTPDQAQTTGAPSTTGLGIPNGGLQVVNPSQTTYNKIIAQLAESSTANYDFADQSLLSDVFHGRWVPLPYIYNALKTLRWKGVHDAIWRDENVKNVHYILSPKPWDEVGEESNDVTHEWWKDLNAERVREELGRGVQDGFQVTYR</sequence>
<organism evidence="2 3">
    <name type="scientific">Aspergillus cristatus</name>
    <name type="common">Chinese Fuzhuan brick tea-fermentation fungus</name>
    <name type="synonym">Eurotium cristatum</name>
    <dbReference type="NCBI Taxonomy" id="573508"/>
    <lineage>
        <taxon>Eukaryota</taxon>
        <taxon>Fungi</taxon>
        <taxon>Dikarya</taxon>
        <taxon>Ascomycota</taxon>
        <taxon>Pezizomycotina</taxon>
        <taxon>Eurotiomycetes</taxon>
        <taxon>Eurotiomycetidae</taxon>
        <taxon>Eurotiales</taxon>
        <taxon>Aspergillaceae</taxon>
        <taxon>Aspergillus</taxon>
        <taxon>Aspergillus subgen. Aspergillus</taxon>
    </lineage>
</organism>
<dbReference type="FunFam" id="3.90.550.10:FF:000171">
    <property type="entry name" value="Glycosyl transferase family protein"/>
    <property type="match status" value="1"/>
</dbReference>
<dbReference type="AlphaFoldDB" id="A0A1E3BKB8"/>
<dbReference type="CDD" id="cd02537">
    <property type="entry name" value="GT8_Glycogenin"/>
    <property type="match status" value="1"/>
</dbReference>
<gene>
    <name evidence="2" type="ORF">SI65_02277</name>
</gene>
<dbReference type="SUPFAM" id="SSF53448">
    <property type="entry name" value="Nucleotide-diphospho-sugar transferases"/>
    <property type="match status" value="1"/>
</dbReference>
<dbReference type="VEuPathDB" id="FungiDB:SI65_02277"/>
<accession>A0A1E3BKB8</accession>
<keyword evidence="3" id="KW-1185">Reference proteome</keyword>
<feature type="compositionally biased region" description="Polar residues" evidence="1">
    <location>
        <begin position="166"/>
        <end position="182"/>
    </location>
</feature>
<dbReference type="GO" id="GO:0016757">
    <property type="term" value="F:glycosyltransferase activity"/>
    <property type="evidence" value="ECO:0007669"/>
    <property type="project" value="InterPro"/>
</dbReference>
<comment type="caution">
    <text evidence="2">The sequence shown here is derived from an EMBL/GenBank/DDBJ whole genome shotgun (WGS) entry which is preliminary data.</text>
</comment>
<dbReference type="InterPro" id="IPR050587">
    <property type="entry name" value="GNT1/Glycosyltrans_8"/>
</dbReference>
<dbReference type="Pfam" id="PF01501">
    <property type="entry name" value="Glyco_transf_8"/>
    <property type="match status" value="1"/>
</dbReference>
<dbReference type="Gene3D" id="3.90.550.10">
    <property type="entry name" value="Spore Coat Polysaccharide Biosynthesis Protein SpsA, Chain A"/>
    <property type="match status" value="1"/>
</dbReference>
<evidence type="ECO:0000313" key="2">
    <source>
        <dbReference type="EMBL" id="ODM21433.1"/>
    </source>
</evidence>
<evidence type="ECO:0000313" key="3">
    <source>
        <dbReference type="Proteomes" id="UP000094569"/>
    </source>
</evidence>
<protein>
    <recommendedName>
        <fullName evidence="4">Glycosyl transferase family protein</fullName>
    </recommendedName>
</protein>
<dbReference type="InterPro" id="IPR002495">
    <property type="entry name" value="Glyco_trans_8"/>
</dbReference>
<dbReference type="OrthoDB" id="2014201at2759"/>
<feature type="region of interest" description="Disordered" evidence="1">
    <location>
        <begin position="166"/>
        <end position="188"/>
    </location>
</feature>
<reference evidence="2 3" key="1">
    <citation type="journal article" date="2016" name="BMC Genomics">
        <title>Comparative genomic and transcriptomic analyses of the Fuzhuan brick tea-fermentation fungus Aspergillus cristatus.</title>
        <authorList>
            <person name="Ge Y."/>
            <person name="Wang Y."/>
            <person name="Liu Y."/>
            <person name="Tan Y."/>
            <person name="Ren X."/>
            <person name="Zhang X."/>
            <person name="Hyde K.D."/>
            <person name="Liu Y."/>
            <person name="Liu Z."/>
        </authorList>
    </citation>
    <scope>NUCLEOTIDE SEQUENCE [LARGE SCALE GENOMIC DNA]</scope>
    <source>
        <strain evidence="2 3">GZAAS20.1005</strain>
    </source>
</reference>
<dbReference type="InterPro" id="IPR029044">
    <property type="entry name" value="Nucleotide-diphossugar_trans"/>
</dbReference>